<organism evidence="1 2">
    <name type="scientific">Caenorhabditis tropicalis</name>
    <dbReference type="NCBI Taxonomy" id="1561998"/>
    <lineage>
        <taxon>Eukaryota</taxon>
        <taxon>Metazoa</taxon>
        <taxon>Ecdysozoa</taxon>
        <taxon>Nematoda</taxon>
        <taxon>Chromadorea</taxon>
        <taxon>Rhabditida</taxon>
        <taxon>Rhabditina</taxon>
        <taxon>Rhabditomorpha</taxon>
        <taxon>Rhabditoidea</taxon>
        <taxon>Rhabditidae</taxon>
        <taxon>Peloderinae</taxon>
        <taxon>Caenorhabditis</taxon>
    </lineage>
</organism>
<name>A0A1I7UV30_9PELO</name>
<dbReference type="Proteomes" id="UP000095282">
    <property type="component" value="Unplaced"/>
</dbReference>
<proteinExistence type="predicted"/>
<dbReference type="WBParaSite" id="Csp11.Scaffold630.g19639.t1">
    <property type="protein sequence ID" value="Csp11.Scaffold630.g19639.t1"/>
    <property type="gene ID" value="Csp11.Scaffold630.g19639"/>
</dbReference>
<protein>
    <submittedName>
        <fullName evidence="2">FTH domain-containing protein</fullName>
    </submittedName>
</protein>
<sequence length="431" mass="51104">MNRCEYSNEYLKIYTQYEYLKRNSVEEAVKNINGLIKRQEKEEPRVLRALKASNGIPRTDKKKLQYSDNSAENVDPMGVTIVRCISDPDSETADIEASKEIEGGDLMHKLKVVRQIYRTMAKAETMEILIEAINNRRQLTSEDILKLLSIRHSTITFGVLSILESICLPIDKLHITIGFQKIVFRINDTTLIEYWRGKGTSWVRYGDTVMVNNGMKYQQSAAYAFSYLVQHPKAIIQELKFDIEKYRFGHPKQYPFVNFLSKINKLMESKEVNVKELSMEYFNQKDDLPYAPSMFQLVFEFSKGMETIKMKRWDDRNVDNPSKIEKHLWEIWEEEKWRNVKKLELDDSVVAKDFDIFYDLNNQQFESMVKNFMRTPPYSIFIYPDESFDWHRAKEFVDQQCEQKLDENRFFFAGGLVVRFEMQMISMTRRY</sequence>
<keyword evidence="1" id="KW-1185">Reference proteome</keyword>
<evidence type="ECO:0000313" key="2">
    <source>
        <dbReference type="WBParaSite" id="Csp11.Scaffold630.g19639.t1"/>
    </source>
</evidence>
<reference evidence="2" key="1">
    <citation type="submission" date="2016-11" db="UniProtKB">
        <authorList>
            <consortium name="WormBaseParasite"/>
        </authorList>
    </citation>
    <scope>IDENTIFICATION</scope>
</reference>
<evidence type="ECO:0000313" key="1">
    <source>
        <dbReference type="Proteomes" id="UP000095282"/>
    </source>
</evidence>
<accession>A0A1I7UV30</accession>
<dbReference type="AlphaFoldDB" id="A0A1I7UV30"/>